<evidence type="ECO:0000256" key="1">
    <source>
        <dbReference type="SAM" id="MobiDB-lite"/>
    </source>
</evidence>
<accession>A0A9N9RJP5</accession>
<reference evidence="2" key="1">
    <citation type="submission" date="2022-01" db="EMBL/GenBank/DDBJ databases">
        <authorList>
            <person name="King R."/>
        </authorList>
    </citation>
    <scope>NUCLEOTIDE SEQUENCE</scope>
</reference>
<name>A0A9N9RJP5_9DIPT</name>
<sequence>MNSKKCSAKENQNPVRKSILRYPEVPLNNEQINKNKRITVYGPESSKRSENTDQKQSRKSLHEPTINKLAEWRKVLDEVKNYSTKEVKDMNDVSKTTQDFINRAVSLKLNFPTTETVFKNLPKIEDESTKETNRFMQKLSKKEICGKNKDDIQMMLNEIVEAEYRCERKNVSQSSTDEWLKINKFNEPSYKMPNIKSETEMYNEQLRKDLYHYLFTCDDYISTKVTFDPSSKPDVYRKDKDCKCMTDFYTQHSMCS</sequence>
<feature type="region of interest" description="Disordered" evidence="1">
    <location>
        <begin position="1"/>
        <end position="64"/>
    </location>
</feature>
<proteinExistence type="predicted"/>
<keyword evidence="3" id="KW-1185">Reference proteome</keyword>
<organism evidence="2 3">
    <name type="scientific">Chironomus riparius</name>
    <dbReference type="NCBI Taxonomy" id="315576"/>
    <lineage>
        <taxon>Eukaryota</taxon>
        <taxon>Metazoa</taxon>
        <taxon>Ecdysozoa</taxon>
        <taxon>Arthropoda</taxon>
        <taxon>Hexapoda</taxon>
        <taxon>Insecta</taxon>
        <taxon>Pterygota</taxon>
        <taxon>Neoptera</taxon>
        <taxon>Endopterygota</taxon>
        <taxon>Diptera</taxon>
        <taxon>Nematocera</taxon>
        <taxon>Chironomoidea</taxon>
        <taxon>Chironomidae</taxon>
        <taxon>Chironominae</taxon>
        <taxon>Chironomus</taxon>
    </lineage>
</organism>
<dbReference type="Proteomes" id="UP001153620">
    <property type="component" value="Chromosome 1"/>
</dbReference>
<feature type="compositionally biased region" description="Basic and acidic residues" evidence="1">
    <location>
        <begin position="45"/>
        <end position="62"/>
    </location>
</feature>
<evidence type="ECO:0000313" key="2">
    <source>
        <dbReference type="EMBL" id="CAG9798004.1"/>
    </source>
</evidence>
<evidence type="ECO:0000313" key="3">
    <source>
        <dbReference type="Proteomes" id="UP001153620"/>
    </source>
</evidence>
<feature type="compositionally biased region" description="Polar residues" evidence="1">
    <location>
        <begin position="1"/>
        <end position="15"/>
    </location>
</feature>
<reference evidence="2" key="2">
    <citation type="submission" date="2022-10" db="EMBL/GenBank/DDBJ databases">
        <authorList>
            <consortium name="ENA_rothamsted_submissions"/>
            <consortium name="culmorum"/>
            <person name="King R."/>
        </authorList>
    </citation>
    <scope>NUCLEOTIDE SEQUENCE</scope>
</reference>
<dbReference type="AlphaFoldDB" id="A0A9N9RJP5"/>
<gene>
    <name evidence="2" type="ORF">CHIRRI_LOCUS989</name>
</gene>
<dbReference type="OrthoDB" id="8191506at2759"/>
<protein>
    <submittedName>
        <fullName evidence="2">Uncharacterized protein</fullName>
    </submittedName>
</protein>
<dbReference type="EMBL" id="OU895877">
    <property type="protein sequence ID" value="CAG9798004.1"/>
    <property type="molecule type" value="Genomic_DNA"/>
</dbReference>